<evidence type="ECO:0000256" key="5">
    <source>
        <dbReference type="ARBA" id="ARBA00023136"/>
    </source>
</evidence>
<keyword evidence="4 7" id="KW-1133">Transmembrane helix</keyword>
<feature type="region of interest" description="Disordered" evidence="6">
    <location>
        <begin position="341"/>
        <end position="367"/>
    </location>
</feature>
<dbReference type="STRING" id="1764295.A0A5B8MI92"/>
<feature type="transmembrane region" description="Helical" evidence="7">
    <location>
        <begin position="217"/>
        <end position="241"/>
    </location>
</feature>
<evidence type="ECO:0000313" key="8">
    <source>
        <dbReference type="EMBL" id="QDZ20173.1"/>
    </source>
</evidence>
<dbReference type="GO" id="GO:0016020">
    <property type="term" value="C:membrane"/>
    <property type="evidence" value="ECO:0007669"/>
    <property type="project" value="UniProtKB-SubCell"/>
</dbReference>
<dbReference type="GO" id="GO:0005737">
    <property type="term" value="C:cytoplasm"/>
    <property type="evidence" value="ECO:0007669"/>
    <property type="project" value="TreeGrafter"/>
</dbReference>
<name>A0A5B8MI92_9CHLO</name>
<evidence type="ECO:0000256" key="3">
    <source>
        <dbReference type="ARBA" id="ARBA00022692"/>
    </source>
</evidence>
<sequence>MVDDKTGPPAAAATTTTSSSSGYDSNVETYRKPPRWLKNLETEEDETRVLNYGINLALVLGTGLVFGYKFFSIDADLWRGWTLLEILSAVPRDNWSFYEASLASHPVVSKAFISGLVYGLGDLTAQTYEGKSIGSLDRGRMIRSALTGLIAHGPCSHVWYIFADDLCAPLGDGVVGVGVKLLLDQTVWAFIWLSIYYGVLGALNFDTPEKIVKTFKTSFLPVCLVGWRFWPFVHIITYGFVPQQQRLLWVDVCEIVWVTILSFVGNQKRKDAVVVSQEAVEEGTEDVGPVAVIGQVACALPTAVSGGNPAEEIARSMEIERTVCIVNKAEDICAPAGVMFGKEEEEEEGESWLGKGEDDGKDAESVL</sequence>
<feature type="compositionally biased region" description="Basic and acidic residues" evidence="6">
    <location>
        <begin position="355"/>
        <end position="367"/>
    </location>
</feature>
<reference evidence="8 9" key="1">
    <citation type="submission" date="2018-07" db="EMBL/GenBank/DDBJ databases">
        <title>The complete nuclear genome of the prasinophyte Chloropicon primus (CCMP1205).</title>
        <authorList>
            <person name="Pombert J.-F."/>
            <person name="Otis C."/>
            <person name="Turmel M."/>
            <person name="Lemieux C."/>
        </authorList>
    </citation>
    <scope>NUCLEOTIDE SEQUENCE [LARGE SCALE GENOMIC DNA]</scope>
    <source>
        <strain evidence="8 9">CCMP1205</strain>
    </source>
</reference>
<dbReference type="Proteomes" id="UP000316726">
    <property type="component" value="Chromosome 3"/>
</dbReference>
<accession>A0A5B8MI92</accession>
<dbReference type="Pfam" id="PF04117">
    <property type="entry name" value="Mpv17_PMP22"/>
    <property type="match status" value="1"/>
</dbReference>
<dbReference type="InterPro" id="IPR007248">
    <property type="entry name" value="Mpv17_PMP22"/>
</dbReference>
<comment type="similarity">
    <text evidence="2">Belongs to the peroxisomal membrane protein PXMP2/4 family.</text>
</comment>
<dbReference type="PANTHER" id="PTHR11266:SF121">
    <property type="entry name" value="OS09G0315000 PROTEIN"/>
    <property type="match status" value="1"/>
</dbReference>
<feature type="region of interest" description="Disordered" evidence="6">
    <location>
        <begin position="1"/>
        <end position="28"/>
    </location>
</feature>
<proteinExistence type="inferred from homology"/>
<keyword evidence="3 7" id="KW-0812">Transmembrane</keyword>
<feature type="transmembrane region" description="Helical" evidence="7">
    <location>
        <begin position="187"/>
        <end position="205"/>
    </location>
</feature>
<evidence type="ECO:0000256" key="4">
    <source>
        <dbReference type="ARBA" id="ARBA00022989"/>
    </source>
</evidence>
<feature type="transmembrane region" description="Helical" evidence="7">
    <location>
        <begin position="49"/>
        <end position="71"/>
    </location>
</feature>
<evidence type="ECO:0000256" key="6">
    <source>
        <dbReference type="SAM" id="MobiDB-lite"/>
    </source>
</evidence>
<evidence type="ECO:0000256" key="7">
    <source>
        <dbReference type="SAM" id="Phobius"/>
    </source>
</evidence>
<organism evidence="8 9">
    <name type="scientific">Chloropicon primus</name>
    <dbReference type="NCBI Taxonomy" id="1764295"/>
    <lineage>
        <taxon>Eukaryota</taxon>
        <taxon>Viridiplantae</taxon>
        <taxon>Chlorophyta</taxon>
        <taxon>Chloropicophyceae</taxon>
        <taxon>Chloropicales</taxon>
        <taxon>Chloropicaceae</taxon>
        <taxon>Chloropicon</taxon>
    </lineage>
</organism>
<dbReference type="EMBL" id="CP031036">
    <property type="protein sequence ID" value="QDZ20173.1"/>
    <property type="molecule type" value="Genomic_DNA"/>
</dbReference>
<keyword evidence="9" id="KW-1185">Reference proteome</keyword>
<dbReference type="PANTHER" id="PTHR11266">
    <property type="entry name" value="PEROXISOMAL MEMBRANE PROTEIN 2, PXMP2 MPV17"/>
    <property type="match status" value="1"/>
</dbReference>
<evidence type="ECO:0000256" key="1">
    <source>
        <dbReference type="ARBA" id="ARBA00004141"/>
    </source>
</evidence>
<gene>
    <name evidence="8" type="ORF">A3770_03p26910</name>
</gene>
<feature type="transmembrane region" description="Helical" evidence="7">
    <location>
        <begin position="141"/>
        <end position="162"/>
    </location>
</feature>
<evidence type="ECO:0000256" key="2">
    <source>
        <dbReference type="ARBA" id="ARBA00006824"/>
    </source>
</evidence>
<dbReference type="AlphaFoldDB" id="A0A5B8MI92"/>
<keyword evidence="5 7" id="KW-0472">Membrane</keyword>
<dbReference type="OrthoDB" id="430207at2759"/>
<protein>
    <submittedName>
        <fullName evidence="8">Peroxisomal membrane protein</fullName>
    </submittedName>
</protein>
<evidence type="ECO:0000313" key="9">
    <source>
        <dbReference type="Proteomes" id="UP000316726"/>
    </source>
</evidence>
<feature type="compositionally biased region" description="Low complexity" evidence="6">
    <location>
        <begin position="10"/>
        <end position="21"/>
    </location>
</feature>
<comment type="subcellular location">
    <subcellularLocation>
        <location evidence="1">Membrane</location>
        <topology evidence="1">Multi-pass membrane protein</topology>
    </subcellularLocation>
</comment>